<evidence type="ECO:0000256" key="2">
    <source>
        <dbReference type="ARBA" id="ARBA00022801"/>
    </source>
</evidence>
<dbReference type="EMBL" id="QCYK01000001">
    <property type="protein sequence ID" value="PUZ28994.1"/>
    <property type="molecule type" value="Genomic_DNA"/>
</dbReference>
<dbReference type="AlphaFoldDB" id="A0A2T7BMT9"/>
<comment type="similarity">
    <text evidence="1">Belongs to the esterase D family.</text>
</comment>
<dbReference type="InterPro" id="IPR019734">
    <property type="entry name" value="TPR_rpt"/>
</dbReference>
<reference evidence="5 6" key="1">
    <citation type="submission" date="2018-04" db="EMBL/GenBank/DDBJ databases">
        <title>Chitinophaga fuyangensis sp. nov., isolated from soil in a chemical factory.</title>
        <authorList>
            <person name="Chen K."/>
        </authorList>
    </citation>
    <scope>NUCLEOTIDE SEQUENCE [LARGE SCALE GENOMIC DNA]</scope>
    <source>
        <strain evidence="5 6">LY-1</strain>
    </source>
</reference>
<evidence type="ECO:0000256" key="4">
    <source>
        <dbReference type="SAM" id="SignalP"/>
    </source>
</evidence>
<dbReference type="InterPro" id="IPR000801">
    <property type="entry name" value="Esterase-like"/>
</dbReference>
<dbReference type="PANTHER" id="PTHR40841">
    <property type="entry name" value="SIDEROPHORE TRIACETYLFUSARININE C ESTERASE"/>
    <property type="match status" value="1"/>
</dbReference>
<keyword evidence="2" id="KW-0378">Hydrolase</keyword>
<evidence type="ECO:0000313" key="6">
    <source>
        <dbReference type="Proteomes" id="UP000244450"/>
    </source>
</evidence>
<name>A0A2T7BMT9_9BACT</name>
<dbReference type="OrthoDB" id="9784036at2"/>
<gene>
    <name evidence="5" type="ORF">DCC81_05865</name>
</gene>
<sequence>MKNRLLAIIFLFICTTLHAQTSDNLITVGKKYSIYSNTLKETRTYSVYLPPSYQSNPTKKYFVAYVLDGGRNKFLEVTGIAQSMNSTADLKMQIPELIIVSIENTDRTRDFTPTHSLNYLDAENIAAFNSSGGANAFMQFIGKELMPQIDSSYRTLSKNLIIGHSLGGLFAIHCLLESPGLFNYYILIDPSWFWDHNYIGKRTREVLKAKPDLKARVYIALANNFQEDNRHYKWGHEFYDLLKDSASSNINVKLRYFEDEKHLTVPVPATYYGLRYIFDGFELDINEVCKNPDLINKHDLEMSQKMGVTIKSDERFVNTLGYIALYDRNIPDIAIGIFEINAKNYPSSVNVWDSLADAYLVKGLKEKAKVCYEKILSLQPGNMDAKKKLEKIK</sequence>
<dbReference type="InterPro" id="IPR011990">
    <property type="entry name" value="TPR-like_helical_dom_sf"/>
</dbReference>
<keyword evidence="4" id="KW-0732">Signal</keyword>
<organism evidence="5 6">
    <name type="scientific">Chitinophaga parva</name>
    <dbReference type="NCBI Taxonomy" id="2169414"/>
    <lineage>
        <taxon>Bacteria</taxon>
        <taxon>Pseudomonadati</taxon>
        <taxon>Bacteroidota</taxon>
        <taxon>Chitinophagia</taxon>
        <taxon>Chitinophagales</taxon>
        <taxon>Chitinophagaceae</taxon>
        <taxon>Chitinophaga</taxon>
    </lineage>
</organism>
<keyword evidence="3" id="KW-0802">TPR repeat</keyword>
<feature type="signal peptide" evidence="4">
    <location>
        <begin position="1"/>
        <end position="19"/>
    </location>
</feature>
<comment type="caution">
    <text evidence="5">The sequence shown here is derived from an EMBL/GenBank/DDBJ whole genome shotgun (WGS) entry which is preliminary data.</text>
</comment>
<dbReference type="SUPFAM" id="SSF48452">
    <property type="entry name" value="TPR-like"/>
    <property type="match status" value="1"/>
</dbReference>
<accession>A0A2T7BMT9</accession>
<protein>
    <submittedName>
        <fullName evidence="5">Uncharacterized protein</fullName>
    </submittedName>
</protein>
<feature type="chain" id="PRO_5015495294" evidence="4">
    <location>
        <begin position="20"/>
        <end position="393"/>
    </location>
</feature>
<dbReference type="PANTHER" id="PTHR40841:SF2">
    <property type="entry name" value="SIDEROPHORE-DEGRADING ESTERASE (EUROFUNG)"/>
    <property type="match status" value="1"/>
</dbReference>
<evidence type="ECO:0000256" key="1">
    <source>
        <dbReference type="ARBA" id="ARBA00005622"/>
    </source>
</evidence>
<dbReference type="Gene3D" id="3.40.50.1820">
    <property type="entry name" value="alpha/beta hydrolase"/>
    <property type="match status" value="1"/>
</dbReference>
<dbReference type="InterPro" id="IPR029058">
    <property type="entry name" value="AB_hydrolase_fold"/>
</dbReference>
<dbReference type="GO" id="GO:0016788">
    <property type="term" value="F:hydrolase activity, acting on ester bonds"/>
    <property type="evidence" value="ECO:0007669"/>
    <property type="project" value="TreeGrafter"/>
</dbReference>
<dbReference type="Pfam" id="PF00756">
    <property type="entry name" value="Esterase"/>
    <property type="match status" value="1"/>
</dbReference>
<proteinExistence type="inferred from homology"/>
<dbReference type="PROSITE" id="PS50005">
    <property type="entry name" value="TPR"/>
    <property type="match status" value="1"/>
</dbReference>
<keyword evidence="6" id="KW-1185">Reference proteome</keyword>
<evidence type="ECO:0000313" key="5">
    <source>
        <dbReference type="EMBL" id="PUZ28994.1"/>
    </source>
</evidence>
<dbReference type="SUPFAM" id="SSF53474">
    <property type="entry name" value="alpha/beta-Hydrolases"/>
    <property type="match status" value="1"/>
</dbReference>
<feature type="repeat" description="TPR" evidence="3">
    <location>
        <begin position="349"/>
        <end position="382"/>
    </location>
</feature>
<dbReference type="InterPro" id="IPR052558">
    <property type="entry name" value="Siderophore_Hydrolase_D"/>
</dbReference>
<dbReference type="Proteomes" id="UP000244450">
    <property type="component" value="Unassembled WGS sequence"/>
</dbReference>
<evidence type="ECO:0000256" key="3">
    <source>
        <dbReference type="PROSITE-ProRule" id="PRU00339"/>
    </source>
</evidence>
<dbReference type="RefSeq" id="WP_108685633.1">
    <property type="nucleotide sequence ID" value="NZ_QCYK01000001.1"/>
</dbReference>